<evidence type="ECO:0000313" key="2">
    <source>
        <dbReference type="Proteomes" id="UP001601422"/>
    </source>
</evidence>
<dbReference type="RefSeq" id="WP_389835450.1">
    <property type="nucleotide sequence ID" value="NZ_JBIAJP010000021.1"/>
</dbReference>
<reference evidence="1 2" key="1">
    <citation type="submission" date="2024-10" db="EMBL/GenBank/DDBJ databases">
        <title>The Natural Products Discovery Center: Release of the First 8490 Sequenced Strains for Exploring Actinobacteria Biosynthetic Diversity.</title>
        <authorList>
            <person name="Kalkreuter E."/>
            <person name="Kautsar S.A."/>
            <person name="Yang D."/>
            <person name="Bader C.D."/>
            <person name="Teijaro C.N."/>
            <person name="Fluegel L."/>
            <person name="Davis C.M."/>
            <person name="Simpson J.R."/>
            <person name="Lauterbach L."/>
            <person name="Steele A.D."/>
            <person name="Gui C."/>
            <person name="Meng S."/>
            <person name="Li G."/>
            <person name="Viehrig K."/>
            <person name="Ye F."/>
            <person name="Su P."/>
            <person name="Kiefer A.F."/>
            <person name="Nichols A."/>
            <person name="Cepeda A.J."/>
            <person name="Yan W."/>
            <person name="Fan B."/>
            <person name="Jiang Y."/>
            <person name="Adhikari A."/>
            <person name="Zheng C.-J."/>
            <person name="Schuster L."/>
            <person name="Cowan T.M."/>
            <person name="Smanski M.J."/>
            <person name="Chevrette M.G."/>
            <person name="De Carvalho L.P.S."/>
            <person name="Shen B."/>
        </authorList>
    </citation>
    <scope>NUCLEOTIDE SEQUENCE [LARGE SCALE GENOMIC DNA]</scope>
    <source>
        <strain evidence="1 2">NPDC005497</strain>
    </source>
</reference>
<organism evidence="1 2">
    <name type="scientific">Streptomyces tibetensis</name>
    <dbReference type="NCBI Taxonomy" id="2382123"/>
    <lineage>
        <taxon>Bacteria</taxon>
        <taxon>Bacillati</taxon>
        <taxon>Actinomycetota</taxon>
        <taxon>Actinomycetes</taxon>
        <taxon>Kitasatosporales</taxon>
        <taxon>Streptomycetaceae</taxon>
        <taxon>Streptomyces</taxon>
    </lineage>
</organism>
<name>A0ABW6N8D3_9ACTN</name>
<protein>
    <submittedName>
        <fullName evidence="1">DUF6221 family protein</fullName>
    </submittedName>
</protein>
<sequence>MTAQGEDILAWLETAISEREETARRATQTDWRTHDTHLDLGGHTATVLTGERNDTQLLAWVPTMSHEPWDETRNAWNNAEHIALNDPASVLRRCAADRKLLKLHGGNMHSCPATDETDYLDEWTHFDYSQACPVVELLAESYGRTGGAR</sequence>
<proteinExistence type="predicted"/>
<evidence type="ECO:0000313" key="1">
    <source>
        <dbReference type="EMBL" id="MFF0009546.1"/>
    </source>
</evidence>
<keyword evidence="2" id="KW-1185">Reference proteome</keyword>
<dbReference type="Pfam" id="PF19730">
    <property type="entry name" value="DUF6221"/>
    <property type="match status" value="1"/>
</dbReference>
<accession>A0ABW6N8D3</accession>
<dbReference type="Proteomes" id="UP001601422">
    <property type="component" value="Unassembled WGS sequence"/>
</dbReference>
<dbReference type="InterPro" id="IPR046193">
    <property type="entry name" value="DUF6221"/>
</dbReference>
<gene>
    <name evidence="1" type="ORF">ACFYQT_39830</name>
</gene>
<comment type="caution">
    <text evidence="1">The sequence shown here is derived from an EMBL/GenBank/DDBJ whole genome shotgun (WGS) entry which is preliminary data.</text>
</comment>
<dbReference type="EMBL" id="JBIAJP010000021">
    <property type="protein sequence ID" value="MFF0009546.1"/>
    <property type="molecule type" value="Genomic_DNA"/>
</dbReference>